<evidence type="ECO:0000259" key="6">
    <source>
        <dbReference type="PROSITE" id="PS51296"/>
    </source>
</evidence>
<evidence type="ECO:0000313" key="8">
    <source>
        <dbReference type="Proteomes" id="UP000539175"/>
    </source>
</evidence>
<dbReference type="SUPFAM" id="SSF55961">
    <property type="entry name" value="Bet v1-like"/>
    <property type="match status" value="1"/>
</dbReference>
<dbReference type="AlphaFoldDB" id="A0A7X0B6A5"/>
<dbReference type="Proteomes" id="UP000539175">
    <property type="component" value="Unassembled WGS sequence"/>
</dbReference>
<evidence type="ECO:0000256" key="2">
    <source>
        <dbReference type="ARBA" id="ARBA00022723"/>
    </source>
</evidence>
<keyword evidence="2" id="KW-0479">Metal-binding</keyword>
<organism evidence="7 8">
    <name type="scientific">Nitrospirillum iridis</name>
    <dbReference type="NCBI Taxonomy" id="765888"/>
    <lineage>
        <taxon>Bacteria</taxon>
        <taxon>Pseudomonadati</taxon>
        <taxon>Pseudomonadota</taxon>
        <taxon>Alphaproteobacteria</taxon>
        <taxon>Rhodospirillales</taxon>
        <taxon>Azospirillaceae</taxon>
        <taxon>Nitrospirillum</taxon>
    </lineage>
</organism>
<dbReference type="SUPFAM" id="SSF50022">
    <property type="entry name" value="ISP domain"/>
    <property type="match status" value="1"/>
</dbReference>
<gene>
    <name evidence="7" type="ORF">FHS74_005845</name>
</gene>
<keyword evidence="8" id="KW-1185">Reference proteome</keyword>
<keyword evidence="7" id="KW-0489">Methyltransferase</keyword>
<dbReference type="PROSITE" id="PS51296">
    <property type="entry name" value="RIESKE"/>
    <property type="match status" value="1"/>
</dbReference>
<evidence type="ECO:0000313" key="7">
    <source>
        <dbReference type="EMBL" id="MBB6255246.1"/>
    </source>
</evidence>
<dbReference type="EC" id="1.14.13.82" evidence="7"/>
<keyword evidence="1" id="KW-0001">2Fe-2S</keyword>
<dbReference type="EMBL" id="JACIIZ010000028">
    <property type="protein sequence ID" value="MBB6255246.1"/>
    <property type="molecule type" value="Genomic_DNA"/>
</dbReference>
<accession>A0A7X0B6A5</accession>
<dbReference type="InterPro" id="IPR036922">
    <property type="entry name" value="Rieske_2Fe-2S_sf"/>
</dbReference>
<dbReference type="GO" id="GO:0032259">
    <property type="term" value="P:methylation"/>
    <property type="evidence" value="ECO:0007669"/>
    <property type="project" value="UniProtKB-KW"/>
</dbReference>
<dbReference type="Pfam" id="PF00355">
    <property type="entry name" value="Rieske"/>
    <property type="match status" value="1"/>
</dbReference>
<comment type="caution">
    <text evidence="7">The sequence shown here is derived from an EMBL/GenBank/DDBJ whole genome shotgun (WGS) entry which is preliminary data.</text>
</comment>
<keyword evidence="4" id="KW-0408">Iron</keyword>
<evidence type="ECO:0000256" key="1">
    <source>
        <dbReference type="ARBA" id="ARBA00022714"/>
    </source>
</evidence>
<dbReference type="GO" id="GO:0046872">
    <property type="term" value="F:metal ion binding"/>
    <property type="evidence" value="ECO:0007669"/>
    <property type="project" value="UniProtKB-KW"/>
</dbReference>
<dbReference type="CDD" id="cd08878">
    <property type="entry name" value="RHO_alpha_C_DMO-like"/>
    <property type="match status" value="1"/>
</dbReference>
<reference evidence="7 8" key="1">
    <citation type="submission" date="2020-08" db="EMBL/GenBank/DDBJ databases">
        <title>Genomic Encyclopedia of Type Strains, Phase IV (KMG-IV): sequencing the most valuable type-strain genomes for metagenomic binning, comparative biology and taxonomic classification.</title>
        <authorList>
            <person name="Goeker M."/>
        </authorList>
    </citation>
    <scope>NUCLEOTIDE SEQUENCE [LARGE SCALE GENOMIC DNA]</scope>
    <source>
        <strain evidence="7 8">DSM 22198</strain>
    </source>
</reference>
<keyword evidence="7" id="KW-0808">Transferase</keyword>
<dbReference type="InterPro" id="IPR050584">
    <property type="entry name" value="Cholesterol_7-desaturase"/>
</dbReference>
<dbReference type="GO" id="GO:0008168">
    <property type="term" value="F:methyltransferase activity"/>
    <property type="evidence" value="ECO:0007669"/>
    <property type="project" value="UniProtKB-KW"/>
</dbReference>
<dbReference type="Gene3D" id="2.102.10.10">
    <property type="entry name" value="Rieske [2Fe-2S] iron-sulphur domain"/>
    <property type="match status" value="1"/>
</dbReference>
<evidence type="ECO:0000256" key="4">
    <source>
        <dbReference type="ARBA" id="ARBA00023004"/>
    </source>
</evidence>
<dbReference type="Gene3D" id="3.90.380.10">
    <property type="entry name" value="Naphthalene 1,2-dioxygenase Alpha Subunit, Chain A, domain 1"/>
    <property type="match status" value="1"/>
</dbReference>
<dbReference type="InterPro" id="IPR044043">
    <property type="entry name" value="VanA_C_cat"/>
</dbReference>
<name>A0A7X0B6A5_9PROT</name>
<dbReference type="GO" id="GO:0051537">
    <property type="term" value="F:2 iron, 2 sulfur cluster binding"/>
    <property type="evidence" value="ECO:0007669"/>
    <property type="project" value="UniProtKB-KW"/>
</dbReference>
<keyword evidence="7" id="KW-0503">Monooxygenase</keyword>
<dbReference type="PANTHER" id="PTHR21266">
    <property type="entry name" value="IRON-SULFUR DOMAIN CONTAINING PROTEIN"/>
    <property type="match status" value="1"/>
</dbReference>
<keyword evidence="5" id="KW-0411">Iron-sulfur</keyword>
<dbReference type="Pfam" id="PF19112">
    <property type="entry name" value="VanA_C"/>
    <property type="match status" value="1"/>
</dbReference>
<dbReference type="GO" id="GO:0018489">
    <property type="term" value="F:vanillate monooxygenase activity"/>
    <property type="evidence" value="ECO:0007669"/>
    <property type="project" value="UniProtKB-EC"/>
</dbReference>
<feature type="domain" description="Rieske" evidence="6">
    <location>
        <begin position="9"/>
        <end position="110"/>
    </location>
</feature>
<dbReference type="InterPro" id="IPR017941">
    <property type="entry name" value="Rieske_2Fe-2S"/>
</dbReference>
<proteinExistence type="predicted"/>
<dbReference type="PANTHER" id="PTHR21266:SF60">
    <property type="entry name" value="3-KETOSTEROID-9-ALPHA-MONOOXYGENASE, OXYGENASE COMPONENT"/>
    <property type="match status" value="1"/>
</dbReference>
<evidence type="ECO:0000256" key="3">
    <source>
        <dbReference type="ARBA" id="ARBA00023002"/>
    </source>
</evidence>
<evidence type="ECO:0000256" key="5">
    <source>
        <dbReference type="ARBA" id="ARBA00023014"/>
    </source>
</evidence>
<protein>
    <submittedName>
        <fullName evidence="7">Vanillate O-demethylase monooxygenase subunit</fullName>
        <ecNumber evidence="7">1.14.13.82</ecNumber>
    </submittedName>
</protein>
<dbReference type="RefSeq" id="WP_184807758.1">
    <property type="nucleotide sequence ID" value="NZ_JACIIZ010000028.1"/>
</dbReference>
<keyword evidence="3 7" id="KW-0560">Oxidoreductase</keyword>
<sequence>MSKFAKNQWYAAAWLAELGNTLVARRILDEPVVLFRDSDGKVVALADRCPHRLVPLSMGTLVDRGIQCGYHGMVFDGAGRCAHIPGQDKIPPRAEVRSYPIAERYGIAWIWMGDAARADLTRLPVIDHYDDEGWELIDGGYQHHPSNYLNIVENLMDPAHTTFVHKMTIGNPAAKSEPVKMKKEDDYIVAFKWLFNSPPSPMDRQIKDFGDQSVDRGQFFYYYIPAVSRVDIITIPAGLEPTEENFNKGLRNNSYKFLTPETDGSTHFFWMHLRNYKIGDKEWSQRMRGLFEKTFLEDREIEMAMQRSQEELGVRQFVGLEIDRAPTVAIRMIDRLIKEEAKDSGKVAA</sequence>